<sequence length="85" mass="9888">MVRKRSLPIIYSSHEQPQCYVQSCGSEPHKQILEEALMSPIDEEECKIIIYWHRWGRALTGPNSHVLDEQNDGFELQVAKYTTEV</sequence>
<accession>A0A4Z1L6B8</accession>
<evidence type="ECO:0000313" key="2">
    <source>
        <dbReference type="Proteomes" id="UP000297280"/>
    </source>
</evidence>
<evidence type="ECO:0000313" key="1">
    <source>
        <dbReference type="EMBL" id="TGO92258.1"/>
    </source>
</evidence>
<comment type="caution">
    <text evidence="1">The sequence shown here is derived from an EMBL/GenBank/DDBJ whole genome shotgun (WGS) entry which is preliminary data.</text>
</comment>
<proteinExistence type="predicted"/>
<gene>
    <name evidence="1" type="ORF">BPOR_0007g00420</name>
</gene>
<dbReference type="EMBL" id="PQXO01000007">
    <property type="protein sequence ID" value="TGO92258.1"/>
    <property type="molecule type" value="Genomic_DNA"/>
</dbReference>
<keyword evidence="2" id="KW-1185">Reference proteome</keyword>
<name>A0A4Z1L6B8_9HELO</name>
<organism evidence="1 2">
    <name type="scientific">Botrytis porri</name>
    <dbReference type="NCBI Taxonomy" id="87229"/>
    <lineage>
        <taxon>Eukaryota</taxon>
        <taxon>Fungi</taxon>
        <taxon>Dikarya</taxon>
        <taxon>Ascomycota</taxon>
        <taxon>Pezizomycotina</taxon>
        <taxon>Leotiomycetes</taxon>
        <taxon>Helotiales</taxon>
        <taxon>Sclerotiniaceae</taxon>
        <taxon>Botrytis</taxon>
    </lineage>
</organism>
<dbReference type="AlphaFoldDB" id="A0A4Z1L6B8"/>
<reference evidence="1 2" key="1">
    <citation type="submission" date="2017-12" db="EMBL/GenBank/DDBJ databases">
        <title>Comparative genomics of Botrytis spp.</title>
        <authorList>
            <person name="Valero-Jimenez C.A."/>
            <person name="Tapia P."/>
            <person name="Veloso J."/>
            <person name="Silva-Moreno E."/>
            <person name="Staats M."/>
            <person name="Valdes J.H."/>
            <person name="Van Kan J.A.L."/>
        </authorList>
    </citation>
    <scope>NUCLEOTIDE SEQUENCE [LARGE SCALE GENOMIC DNA]</scope>
    <source>
        <strain evidence="1 2">MUCL3349</strain>
    </source>
</reference>
<protein>
    <submittedName>
        <fullName evidence="1">Uncharacterized protein</fullName>
    </submittedName>
</protein>
<dbReference type="Proteomes" id="UP000297280">
    <property type="component" value="Unassembled WGS sequence"/>
</dbReference>